<dbReference type="OrthoDB" id="283091at2"/>
<dbReference type="AlphaFoldDB" id="B9XLQ0"/>
<dbReference type="InterPro" id="IPR012334">
    <property type="entry name" value="Pectin_lyas_fold"/>
</dbReference>
<evidence type="ECO:0000313" key="3">
    <source>
        <dbReference type="Proteomes" id="UP000003688"/>
    </source>
</evidence>
<sequence length="336" mass="35195" precursor="true">MNLRGVFSGMVLLQLVASLTALGQGSLTPPGVPAATMKTLDQIQPRTDVLKLGGDVYAQYVITRPGSYYLSTNIVMVPGFRAIEIKTNDVTLDLSGFTIFGGDTPAIYGGAPVSRIHILNGHLVNCSAGIEFYTSSPATNVVVEDMLISGTNAFLGYGVAAFEGAHVSRCQISGFGGSSGYGILGGDRSVVENCELQNNYVGVALGRLSRVDNCIIQKCNGAGINILDTSIARNNLISLCSPGILCFGNSVVENNNITFCPGAGISANNNYSYLNNNQLLFNQIGINANSGGTNFIVRNTAHGNTNGNYSLGLSASGPVFTGIGVVTNHPWANFSY</sequence>
<dbReference type="RefSeq" id="WP_007416739.1">
    <property type="nucleotide sequence ID" value="NZ_ABOX02000030.1"/>
</dbReference>
<keyword evidence="1" id="KW-0732">Signal</keyword>
<dbReference type="Proteomes" id="UP000003688">
    <property type="component" value="Unassembled WGS sequence"/>
</dbReference>
<dbReference type="Gene3D" id="2.160.20.10">
    <property type="entry name" value="Single-stranded right-handed beta-helix, Pectin lyase-like"/>
    <property type="match status" value="1"/>
</dbReference>
<proteinExistence type="predicted"/>
<comment type="caution">
    <text evidence="2">The sequence shown here is derived from an EMBL/GenBank/DDBJ whole genome shotgun (WGS) entry which is preliminary data.</text>
</comment>
<protein>
    <recommendedName>
        <fullName evidence="4">Right handed beta helix domain-containing protein</fullName>
    </recommendedName>
</protein>
<evidence type="ECO:0008006" key="4">
    <source>
        <dbReference type="Google" id="ProtNLM"/>
    </source>
</evidence>
<reference evidence="2 3" key="1">
    <citation type="journal article" date="2011" name="J. Bacteriol.">
        <title>Genome sequence of 'Pedosphaera parvula' Ellin514, an aerobic Verrucomicrobial isolate from pasture soil.</title>
        <authorList>
            <person name="Kant R."/>
            <person name="van Passel M.W."/>
            <person name="Sangwan P."/>
            <person name="Palva A."/>
            <person name="Lucas S."/>
            <person name="Copeland A."/>
            <person name="Lapidus A."/>
            <person name="Glavina Del Rio T."/>
            <person name="Dalin E."/>
            <person name="Tice H."/>
            <person name="Bruce D."/>
            <person name="Goodwin L."/>
            <person name="Pitluck S."/>
            <person name="Chertkov O."/>
            <person name="Larimer F.W."/>
            <person name="Land M.L."/>
            <person name="Hauser L."/>
            <person name="Brettin T.S."/>
            <person name="Detter J.C."/>
            <person name="Han S."/>
            <person name="de Vos W.M."/>
            <person name="Janssen P.H."/>
            <person name="Smidt H."/>
        </authorList>
    </citation>
    <scope>NUCLEOTIDE SEQUENCE [LARGE SCALE GENOMIC DNA]</scope>
    <source>
        <strain evidence="2 3">Ellin514</strain>
    </source>
</reference>
<gene>
    <name evidence="2" type="ORF">Cflav_PD2149</name>
</gene>
<organism evidence="2 3">
    <name type="scientific">Pedosphaera parvula (strain Ellin514)</name>
    <dbReference type="NCBI Taxonomy" id="320771"/>
    <lineage>
        <taxon>Bacteria</taxon>
        <taxon>Pseudomonadati</taxon>
        <taxon>Verrucomicrobiota</taxon>
        <taxon>Pedosphaerae</taxon>
        <taxon>Pedosphaerales</taxon>
        <taxon>Pedosphaeraceae</taxon>
        <taxon>Pedosphaera</taxon>
    </lineage>
</organism>
<dbReference type="EMBL" id="ABOX02000030">
    <property type="protein sequence ID" value="EEF59298.1"/>
    <property type="molecule type" value="Genomic_DNA"/>
</dbReference>
<keyword evidence="3" id="KW-1185">Reference proteome</keyword>
<dbReference type="SUPFAM" id="SSF51126">
    <property type="entry name" value="Pectin lyase-like"/>
    <property type="match status" value="1"/>
</dbReference>
<feature type="chain" id="PRO_5002894919" description="Right handed beta helix domain-containing protein" evidence="1">
    <location>
        <begin position="24"/>
        <end position="336"/>
    </location>
</feature>
<evidence type="ECO:0000256" key="1">
    <source>
        <dbReference type="SAM" id="SignalP"/>
    </source>
</evidence>
<evidence type="ECO:0000313" key="2">
    <source>
        <dbReference type="EMBL" id="EEF59298.1"/>
    </source>
</evidence>
<dbReference type="InterPro" id="IPR011050">
    <property type="entry name" value="Pectin_lyase_fold/virulence"/>
</dbReference>
<dbReference type="InterPro" id="IPR006626">
    <property type="entry name" value="PbH1"/>
</dbReference>
<name>B9XLQ0_PEDPL</name>
<accession>B9XLQ0</accession>
<dbReference type="SMART" id="SM00710">
    <property type="entry name" value="PbH1"/>
    <property type="match status" value="5"/>
</dbReference>
<feature type="signal peptide" evidence="1">
    <location>
        <begin position="1"/>
        <end position="23"/>
    </location>
</feature>